<feature type="region of interest" description="Disordered" evidence="1">
    <location>
        <begin position="455"/>
        <end position="531"/>
    </location>
</feature>
<dbReference type="Proteomes" id="UP000177960">
    <property type="component" value="Unassembled WGS sequence"/>
</dbReference>
<feature type="domain" description="Type IV secretion system coupling protein TraD DNA-binding" evidence="2">
    <location>
        <begin position="25"/>
        <end position="344"/>
    </location>
</feature>
<name>A0A1G1ZJ35_9BACT</name>
<evidence type="ECO:0000313" key="3">
    <source>
        <dbReference type="EMBL" id="OGY64584.1"/>
    </source>
</evidence>
<organism evidence="3 4">
    <name type="scientific">Candidatus Harrisonbacteria bacterium RIFCSPHIGHO2_02_FULL_42_16</name>
    <dbReference type="NCBI Taxonomy" id="1798404"/>
    <lineage>
        <taxon>Bacteria</taxon>
        <taxon>Candidatus Harrisoniibacteriota</taxon>
    </lineage>
</organism>
<protein>
    <recommendedName>
        <fullName evidence="2">Type IV secretion system coupling protein TraD DNA-binding domain-containing protein</fullName>
    </recommendedName>
</protein>
<dbReference type="Gene3D" id="3.40.50.300">
    <property type="entry name" value="P-loop containing nucleotide triphosphate hydrolases"/>
    <property type="match status" value="2"/>
</dbReference>
<accession>A0A1G1ZJ35</accession>
<dbReference type="CDD" id="cd01127">
    <property type="entry name" value="TrwB_TraG_TraD_VirD4"/>
    <property type="match status" value="1"/>
</dbReference>
<dbReference type="InterPro" id="IPR019476">
    <property type="entry name" value="T4SS_TraD_DNA-bd"/>
</dbReference>
<feature type="compositionally biased region" description="Acidic residues" evidence="1">
    <location>
        <begin position="521"/>
        <end position="531"/>
    </location>
</feature>
<evidence type="ECO:0000259" key="2">
    <source>
        <dbReference type="Pfam" id="PF10412"/>
    </source>
</evidence>
<reference evidence="3 4" key="1">
    <citation type="journal article" date="2016" name="Nat. Commun.">
        <title>Thousands of microbial genomes shed light on interconnected biogeochemical processes in an aquifer system.</title>
        <authorList>
            <person name="Anantharaman K."/>
            <person name="Brown C.T."/>
            <person name="Hug L.A."/>
            <person name="Sharon I."/>
            <person name="Castelle C.J."/>
            <person name="Probst A.J."/>
            <person name="Thomas B.C."/>
            <person name="Singh A."/>
            <person name="Wilkins M.J."/>
            <person name="Karaoz U."/>
            <person name="Brodie E.L."/>
            <person name="Williams K.H."/>
            <person name="Hubbard S.S."/>
            <person name="Banfield J.F."/>
        </authorList>
    </citation>
    <scope>NUCLEOTIDE SEQUENCE [LARGE SCALE GENOMIC DNA]</scope>
</reference>
<dbReference type="PANTHER" id="PTHR30121">
    <property type="entry name" value="UNCHARACTERIZED PROTEIN YJGR-RELATED"/>
    <property type="match status" value="1"/>
</dbReference>
<feature type="compositionally biased region" description="Basic and acidic residues" evidence="1">
    <location>
        <begin position="490"/>
        <end position="510"/>
    </location>
</feature>
<dbReference type="AlphaFoldDB" id="A0A1G1ZJ35"/>
<dbReference type="Pfam" id="PF10412">
    <property type="entry name" value="TrwB_AAD_bind"/>
    <property type="match status" value="1"/>
</dbReference>
<evidence type="ECO:0000256" key="1">
    <source>
        <dbReference type="SAM" id="MobiDB-lite"/>
    </source>
</evidence>
<dbReference type="InterPro" id="IPR051162">
    <property type="entry name" value="T4SS_component"/>
</dbReference>
<dbReference type="PANTHER" id="PTHR30121:SF11">
    <property type="entry name" value="AAA+ ATPASE DOMAIN-CONTAINING PROTEIN"/>
    <property type="match status" value="1"/>
</dbReference>
<dbReference type="STRING" id="1798404.A3B92_00415"/>
<proteinExistence type="predicted"/>
<dbReference type="EMBL" id="MHJG01000002">
    <property type="protein sequence ID" value="OGY64584.1"/>
    <property type="molecule type" value="Genomic_DNA"/>
</dbReference>
<dbReference type="InterPro" id="IPR027417">
    <property type="entry name" value="P-loop_NTPase"/>
</dbReference>
<comment type="caution">
    <text evidence="3">The sequence shown here is derived from an EMBL/GenBank/DDBJ whole genome shotgun (WGS) entry which is preliminary data.</text>
</comment>
<gene>
    <name evidence="3" type="ORF">A3B92_00415</name>
</gene>
<sequence>MKNKEEKTLFGIINFRSQTRKFGIKIDDRRRHMYVVGKTGMGKTTLLENMVISDILAGRGVGVVDPHGEFAEKILDFVPESRINDVIYFNPADMNFPIAFNPLEQVGTEYRHLVASGIMGVFKKIWVDMWSARMEYILNNTLLALLECPGSTLLGIMRMLSDKEYRKGVVDNLKDPVVKGFWVNEFAKYSQKFETEATAAIQNKVGQFVTNPLIRNILGQTHSSVDMRKIMDEQKILIVNLSKGKIGEDNSALLGAMVITKLQLAAMSRVDIPEKDRKDFHLYVDEFQNFATESFANILSEARKYRLSLVLAHQYIGQLLHVQSWKVRDAIFGNVGTIVTFRVGAEDGEFLEKEFQPDFMGTDLVNLPKYNFYTKLMIDGVASRPFSASNIPPYQLPETSFKGSIIENSRKKYSIPKEIIEEKIGKEWVQSGNKASEAKPMWPKVRQERPAFIPHLSRLPNKNERPLSEVLKPAQPKEQERPAFIPRPPRFPEKQKVNIADLRKTLEKSLDASSGEKNLMDETEDSGETTL</sequence>
<evidence type="ECO:0000313" key="4">
    <source>
        <dbReference type="Proteomes" id="UP000177960"/>
    </source>
</evidence>
<dbReference type="SUPFAM" id="SSF52540">
    <property type="entry name" value="P-loop containing nucleoside triphosphate hydrolases"/>
    <property type="match status" value="1"/>
</dbReference>